<proteinExistence type="inferred from homology"/>
<organism>
    <name type="scientific">Pediculus humanus subsp. corporis</name>
    <name type="common">Body louse</name>
    <dbReference type="NCBI Taxonomy" id="121224"/>
    <lineage>
        <taxon>Eukaryota</taxon>
        <taxon>Metazoa</taxon>
        <taxon>Ecdysozoa</taxon>
        <taxon>Arthropoda</taxon>
        <taxon>Hexapoda</taxon>
        <taxon>Insecta</taxon>
        <taxon>Pterygota</taxon>
        <taxon>Neoptera</taxon>
        <taxon>Paraneoptera</taxon>
        <taxon>Psocodea</taxon>
        <taxon>Troctomorpha</taxon>
        <taxon>Phthiraptera</taxon>
        <taxon>Anoplura</taxon>
        <taxon>Pediculidae</taxon>
        <taxon>Pediculus</taxon>
    </lineage>
</organism>
<reference evidence="3" key="3">
    <citation type="submission" date="2020-05" db="UniProtKB">
        <authorList>
            <consortium name="EnsemblMetazoa"/>
        </authorList>
    </citation>
    <scope>IDENTIFICATION</scope>
    <source>
        <strain evidence="3">USDA</strain>
    </source>
</reference>
<reference evidence="2" key="2">
    <citation type="submission" date="2007-04" db="EMBL/GenBank/DDBJ databases">
        <title>The genome of the human body louse.</title>
        <authorList>
            <consortium name="The Human Body Louse Genome Consortium"/>
            <person name="Kirkness E."/>
            <person name="Walenz B."/>
            <person name="Hass B."/>
            <person name="Bruggner R."/>
            <person name="Strausberg R."/>
        </authorList>
    </citation>
    <scope>NUCLEOTIDE SEQUENCE</scope>
    <source>
        <strain evidence="2">USDA</strain>
    </source>
</reference>
<dbReference type="EMBL" id="DS235882">
    <property type="protein sequence ID" value="EEB20040.1"/>
    <property type="molecule type" value="Genomic_DNA"/>
</dbReference>
<dbReference type="Proteomes" id="UP000009046">
    <property type="component" value="Unassembled WGS sequence"/>
</dbReference>
<dbReference type="AlphaFoldDB" id="E0W334"/>
<dbReference type="GeneID" id="8236919"/>
<dbReference type="EnsemblMetazoa" id="PHUM600890-RA">
    <property type="protein sequence ID" value="PHUM600890-PA"/>
    <property type="gene ID" value="PHUM600890"/>
</dbReference>
<dbReference type="PANTHER" id="PTHR31493:SF1">
    <property type="entry name" value="PROTEIN C19ORF12"/>
    <property type="match status" value="1"/>
</dbReference>
<name>E0W334_PEDHC</name>
<evidence type="ECO:0000313" key="3">
    <source>
        <dbReference type="EnsemblMetazoa" id="PHUM600890-PA"/>
    </source>
</evidence>
<dbReference type="KEGG" id="phu:Phum_PHUM600890"/>
<evidence type="ECO:0000256" key="1">
    <source>
        <dbReference type="ARBA" id="ARBA00029457"/>
    </source>
</evidence>
<dbReference type="CTD" id="8236919"/>
<evidence type="ECO:0000313" key="2">
    <source>
        <dbReference type="EMBL" id="EEB20040.1"/>
    </source>
</evidence>
<sequence>MSLVASRDVEKIIECLAIIGENKNVRVMVRETFKGLAISGIGAALGGLLLGKSGLMLGGGVASVLSDEFLTLGKVLMNLKEEEKRELCNLLKVTMKLAIPALLSVLCSRSDPAVVKIALEVVEEFLMKEKNLRVTY</sequence>
<protein>
    <submittedName>
        <fullName evidence="2 3">Uncharacterized protein</fullName>
    </submittedName>
</protein>
<dbReference type="InParanoid" id="E0W334"/>
<evidence type="ECO:0000313" key="4">
    <source>
        <dbReference type="Proteomes" id="UP000009046"/>
    </source>
</evidence>
<dbReference type="HOGENOM" id="CLU_2187065_0_0_1"/>
<keyword evidence="4" id="KW-1185">Reference proteome</keyword>
<dbReference type="RefSeq" id="XP_002432778.1">
    <property type="nucleotide sequence ID" value="XM_002432733.1"/>
</dbReference>
<dbReference type="PANTHER" id="PTHR31493">
    <property type="entry name" value="NAZO FAMILY MEMBER"/>
    <property type="match status" value="1"/>
</dbReference>
<gene>
    <name evidence="3" type="primary">8236919</name>
    <name evidence="2" type="ORF">Phum_PHUM600890</name>
</gene>
<dbReference type="Pfam" id="PF20721">
    <property type="entry name" value="C19orf12"/>
    <property type="match status" value="1"/>
</dbReference>
<dbReference type="EMBL" id="AAZO01007327">
    <property type="status" value="NOT_ANNOTATED_CDS"/>
    <property type="molecule type" value="Genomic_DNA"/>
</dbReference>
<dbReference type="VEuPathDB" id="VectorBase:PHUM600890"/>
<dbReference type="InterPro" id="IPR033369">
    <property type="entry name" value="C19orf12"/>
</dbReference>
<dbReference type="OMA" id="WQLCNDA"/>
<reference evidence="2" key="1">
    <citation type="submission" date="2007-04" db="EMBL/GenBank/DDBJ databases">
        <title>Annotation of Pediculus humanus corporis strain USDA.</title>
        <authorList>
            <person name="Kirkness E."/>
            <person name="Hannick L."/>
            <person name="Hass B."/>
            <person name="Bruggner R."/>
            <person name="Lawson D."/>
            <person name="Bidwell S."/>
            <person name="Joardar V."/>
            <person name="Caler E."/>
            <person name="Walenz B."/>
            <person name="Inman J."/>
            <person name="Schobel S."/>
            <person name="Galinsky K."/>
            <person name="Amedeo P."/>
            <person name="Strausberg R."/>
        </authorList>
    </citation>
    <scope>NUCLEOTIDE SEQUENCE</scope>
    <source>
        <strain evidence="2">USDA</strain>
    </source>
</reference>
<dbReference type="FunCoup" id="E0W334">
    <property type="interactions" value="75"/>
</dbReference>
<accession>E0W334</accession>
<comment type="similarity">
    <text evidence="1">Belongs to the C19orf12 family.</text>
</comment>